<sequence length="180" mass="20886">VSAELLSVYSLIHDQSPFVCLQLGVLDNKIIIIRQKIFSESIYTHIRVFCTSQWKTRANISYLTDFKIDSISFKRWRVIIYVCYFNSETARCDVSAELLSVYSLIHDQSPFVCLHISTMIRSVLCRFCHSQLESLCLSSARCTGCFLPSRYGPARTSLFRSKPSLVPCYDQRTFLHLLWY</sequence>
<accession>A0A3Q3H405</accession>
<dbReference type="AlphaFoldDB" id="A0A3Q3H405"/>
<reference evidence="1" key="2">
    <citation type="submission" date="2025-09" db="UniProtKB">
        <authorList>
            <consortium name="Ensembl"/>
        </authorList>
    </citation>
    <scope>IDENTIFICATION</scope>
</reference>
<dbReference type="Proteomes" id="UP000261660">
    <property type="component" value="Unplaced"/>
</dbReference>
<evidence type="ECO:0000313" key="2">
    <source>
        <dbReference type="Proteomes" id="UP000261660"/>
    </source>
</evidence>
<protein>
    <submittedName>
        <fullName evidence="1">Uncharacterized protein</fullName>
    </submittedName>
</protein>
<name>A0A3Q3H405_9LABR</name>
<dbReference type="Ensembl" id="ENSLBET00000040405.1">
    <property type="protein sequence ID" value="ENSLBEP00000038758.1"/>
    <property type="gene ID" value="ENSLBEG00000028940.1"/>
</dbReference>
<organism evidence="1 2">
    <name type="scientific">Labrus bergylta</name>
    <name type="common">ballan wrasse</name>
    <dbReference type="NCBI Taxonomy" id="56723"/>
    <lineage>
        <taxon>Eukaryota</taxon>
        <taxon>Metazoa</taxon>
        <taxon>Chordata</taxon>
        <taxon>Craniata</taxon>
        <taxon>Vertebrata</taxon>
        <taxon>Euteleostomi</taxon>
        <taxon>Actinopterygii</taxon>
        <taxon>Neopterygii</taxon>
        <taxon>Teleostei</taxon>
        <taxon>Neoteleostei</taxon>
        <taxon>Acanthomorphata</taxon>
        <taxon>Eupercaria</taxon>
        <taxon>Labriformes</taxon>
        <taxon>Labridae</taxon>
        <taxon>Labrus</taxon>
    </lineage>
</organism>
<dbReference type="InParanoid" id="A0A3Q3H405"/>
<reference evidence="1" key="1">
    <citation type="submission" date="2025-08" db="UniProtKB">
        <authorList>
            <consortium name="Ensembl"/>
        </authorList>
    </citation>
    <scope>IDENTIFICATION</scope>
</reference>
<keyword evidence="2" id="KW-1185">Reference proteome</keyword>
<proteinExistence type="predicted"/>
<evidence type="ECO:0000313" key="1">
    <source>
        <dbReference type="Ensembl" id="ENSLBEP00000038758.1"/>
    </source>
</evidence>